<evidence type="ECO:0000313" key="1">
    <source>
        <dbReference type="EMBL" id="VFJ42671.1"/>
    </source>
</evidence>
<accession>A0A450RU29</accession>
<reference evidence="1" key="1">
    <citation type="submission" date="2019-02" db="EMBL/GenBank/DDBJ databases">
        <authorList>
            <person name="Gruber-Vodicka R. H."/>
            <person name="Seah K. B. B."/>
        </authorList>
    </citation>
    <scope>NUCLEOTIDE SEQUENCE</scope>
    <source>
        <strain evidence="1">BECK_BZ15</strain>
    </source>
</reference>
<dbReference type="EMBL" id="CAADEW010000002">
    <property type="protein sequence ID" value="VFJ42671.1"/>
    <property type="molecule type" value="Genomic_DNA"/>
</dbReference>
<protein>
    <recommendedName>
        <fullName evidence="2">CopG family transcriptional regulator</fullName>
    </recommendedName>
</protein>
<name>A0A450RU29_9GAMM</name>
<gene>
    <name evidence="1" type="ORF">BECKFW1821A_GA0114235_100223</name>
</gene>
<evidence type="ECO:0008006" key="2">
    <source>
        <dbReference type="Google" id="ProtNLM"/>
    </source>
</evidence>
<sequence>MSQVTIYLDGKTEAKMKQAAKSSRLSVSKWVASLIAEKTTTQWPQDIIDLAGSWGSDFPTIEEIRRNAGQDHPREAF</sequence>
<dbReference type="AlphaFoldDB" id="A0A450RU29"/>
<proteinExistence type="predicted"/>
<organism evidence="1">
    <name type="scientific">Candidatus Kentrum sp. FW</name>
    <dbReference type="NCBI Taxonomy" id="2126338"/>
    <lineage>
        <taxon>Bacteria</taxon>
        <taxon>Pseudomonadati</taxon>
        <taxon>Pseudomonadota</taxon>
        <taxon>Gammaproteobacteria</taxon>
        <taxon>Candidatus Kentrum</taxon>
    </lineage>
</organism>